<dbReference type="EMBL" id="CP000393">
    <property type="protein sequence ID" value="ABG52352.1"/>
    <property type="molecule type" value="Genomic_DNA"/>
</dbReference>
<sequence>MKKIFLYGAPPVVPQTPEDSTKFLIERSGRNTGNLLIGYSVTQHLDGECVTMKQISDPKKIEDECYCVVIAAANFLHTGFDLGFMADFLEKIQLPCVVIGLGAQSNNYDITKIKLQEGTIRFVKIIAERSTSLGVRGYYTAQVLAYLGIYNVEVIGCPSFYLSCSPELIIKKKPFSDIKKIAINSSRRVTAHSAAPEKMRLAEIGLLKDAMNHDSDFIAQDEREEAILARKSPADMDTDEKSIFYPILAHYKDLNGEKVKSFFAQRSKVFFDVPSWEAQIRKYDFVCGTRFHGNLIALQNGIPATVIAHDSRTRELSELLGMPHVLVQDVQKMEDISIEKLYDLADFSRLHKSYSYLYKRYLSFLKANNLKHVLSFSQK</sequence>
<protein>
    <recommendedName>
        <fullName evidence="1">Polysaccharide pyruvyl transferase domain-containing protein</fullName>
    </recommendedName>
</protein>
<dbReference type="HOGENOM" id="CLU_037729_2_0_3"/>
<dbReference type="AlphaFoldDB" id="Q10ZH2"/>
<name>Q10ZH2_TRIEI</name>
<gene>
    <name evidence="2" type="ordered locus">Tery_3237</name>
</gene>
<dbReference type="InterPro" id="IPR007345">
    <property type="entry name" value="Polysacch_pyruvyl_Trfase"/>
</dbReference>
<dbReference type="KEGG" id="ter:Tery_3237"/>
<dbReference type="eggNOG" id="COG2327">
    <property type="taxonomic scope" value="Bacteria"/>
</dbReference>
<dbReference type="Pfam" id="PF04230">
    <property type="entry name" value="PS_pyruv_trans"/>
    <property type="match status" value="1"/>
</dbReference>
<reference evidence="2" key="1">
    <citation type="submission" date="2006-06" db="EMBL/GenBank/DDBJ databases">
        <title>Complete sequence of Trichodesmium erythraeum IMS101.</title>
        <authorList>
            <consortium name="US DOE Joint Genome Institute"/>
            <person name="Copeland A."/>
            <person name="Lucas S."/>
            <person name="Lapidus A."/>
            <person name="Barry K."/>
            <person name="Detter J.C."/>
            <person name="Glavina del Rio T."/>
            <person name="Hammon N."/>
            <person name="Israni S."/>
            <person name="Dalin E."/>
            <person name="Tice H."/>
            <person name="Pitluck S."/>
            <person name="Kiss H."/>
            <person name="Munk A.C."/>
            <person name="Brettin T."/>
            <person name="Bruce D."/>
            <person name="Han C."/>
            <person name="Tapia R."/>
            <person name="Gilna P."/>
            <person name="Schmutz J."/>
            <person name="Larimer F."/>
            <person name="Land M."/>
            <person name="Hauser L."/>
            <person name="Kyrpides N."/>
            <person name="Kim E."/>
            <person name="Richardson P."/>
        </authorList>
    </citation>
    <scope>NUCLEOTIDE SEQUENCE [LARGE SCALE GENOMIC DNA]</scope>
    <source>
        <strain evidence="2">IMS101</strain>
    </source>
</reference>
<evidence type="ECO:0000313" key="2">
    <source>
        <dbReference type="EMBL" id="ABG52352.1"/>
    </source>
</evidence>
<dbReference type="RefSeq" id="WP_011612697.1">
    <property type="nucleotide sequence ID" value="NC_008312.1"/>
</dbReference>
<accession>Q10ZH2</accession>
<feature type="domain" description="Polysaccharide pyruvyl transferase" evidence="1">
    <location>
        <begin position="31"/>
        <end position="311"/>
    </location>
</feature>
<proteinExistence type="predicted"/>
<dbReference type="OrthoDB" id="9802987at2"/>
<evidence type="ECO:0000259" key="1">
    <source>
        <dbReference type="Pfam" id="PF04230"/>
    </source>
</evidence>
<organism evidence="2">
    <name type="scientific">Trichodesmium erythraeum (strain IMS101)</name>
    <dbReference type="NCBI Taxonomy" id="203124"/>
    <lineage>
        <taxon>Bacteria</taxon>
        <taxon>Bacillati</taxon>
        <taxon>Cyanobacteriota</taxon>
        <taxon>Cyanophyceae</taxon>
        <taxon>Oscillatoriophycideae</taxon>
        <taxon>Oscillatoriales</taxon>
        <taxon>Microcoleaceae</taxon>
        <taxon>Trichodesmium</taxon>
    </lineage>
</organism>
<dbReference type="STRING" id="203124.Tery_3237"/>